<protein>
    <submittedName>
        <fullName evidence="2">Chromosome partitioning protein ParB</fullName>
    </submittedName>
</protein>
<proteinExistence type="predicted"/>
<dbReference type="NCBIfam" id="TIGR03764">
    <property type="entry name" value="ICE_PFGI_1_parB"/>
    <property type="match status" value="1"/>
</dbReference>
<reference evidence="2" key="2">
    <citation type="submission" date="2020-11" db="EMBL/GenBank/DDBJ databases">
        <authorList>
            <consortium name="NCBI Pathogen Detection Project"/>
        </authorList>
    </citation>
    <scope>NUCLEOTIDE SEQUENCE</scope>
    <source>
        <strain evidence="2">R404</strain>
    </source>
</reference>
<feature type="region of interest" description="Disordered" evidence="1">
    <location>
        <begin position="297"/>
        <end position="416"/>
    </location>
</feature>
<dbReference type="EMBL" id="DACSEO010000073">
    <property type="protein sequence ID" value="HAT1683773.1"/>
    <property type="molecule type" value="Genomic_DNA"/>
</dbReference>
<organism evidence="2 3">
    <name type="scientific">Klebsiella oxytoca</name>
    <dbReference type="NCBI Taxonomy" id="571"/>
    <lineage>
        <taxon>Bacteria</taxon>
        <taxon>Pseudomonadati</taxon>
        <taxon>Pseudomonadota</taxon>
        <taxon>Gammaproteobacteria</taxon>
        <taxon>Enterobacterales</taxon>
        <taxon>Enterobacteriaceae</taxon>
        <taxon>Klebsiella/Raoultella group</taxon>
        <taxon>Klebsiella</taxon>
    </lineage>
</organism>
<evidence type="ECO:0000313" key="3">
    <source>
        <dbReference type="Proteomes" id="UP000856143"/>
    </source>
</evidence>
<sequence length="551" mass="60589">MNKFPKRNLAEAMLQPGRQPTATAAAGKVLPMGEMQMILTLDQLAPNPDNPRTTRNPRYDEIKASIRARGLDSVPKVTRDPDGDSDTYIFSDGGNTRYAILSELWQETGEERFWRINVVFKPWPGRLQCVVGHLAENEVRGDLTFIEKALGVRRARELYEEEHGKVSVRKFAQMLTADGMPLDASSISRMMNAVDYLWPSMPQLLLAGIGRPQINALLALRQGALELWQEFEKKSCPAQSFDDVWATCCRKFDAPELWQPEAFRDELIGDCLASMPHQDLNYDRWLLALEPLKKSQDVEHLRDTKLPAPSSGTIVDNISPTRAGGDGQVSRPPVAEEQPDLCGGSPVYSGDSASEDEHCGSVATGNTSSTASPETEPREKRSLPTSIMTSRAESRSFEEDASLAASSPDASISSDSGEMVLADTDIEHLQSQAFRLAWAIADSRGDGEHIIPAREHVKAPGYRTTDATPAPVTLLLMSLTGEPPQSAAVNLDSIQGVLFASLFTGGAEQDDIPALDDENAQRLIQLLLVMRRLRELQRHTVINDGSISDDE</sequence>
<evidence type="ECO:0000313" key="2">
    <source>
        <dbReference type="EMBL" id="HAT1683773.1"/>
    </source>
</evidence>
<dbReference type="SUPFAM" id="SSF110849">
    <property type="entry name" value="ParB/Sulfiredoxin"/>
    <property type="match status" value="1"/>
</dbReference>
<dbReference type="AlphaFoldDB" id="A0AAN5LBQ4"/>
<name>A0AAN5LBQ4_KLEOX</name>
<feature type="compositionally biased region" description="Polar residues" evidence="1">
    <location>
        <begin position="310"/>
        <end position="320"/>
    </location>
</feature>
<dbReference type="Proteomes" id="UP000856143">
    <property type="component" value="Unassembled WGS sequence"/>
</dbReference>
<feature type="compositionally biased region" description="Low complexity" evidence="1">
    <location>
        <begin position="402"/>
        <end position="416"/>
    </location>
</feature>
<comment type="caution">
    <text evidence="2">The sequence shown here is derived from an EMBL/GenBank/DDBJ whole genome shotgun (WGS) entry which is preliminary data.</text>
</comment>
<dbReference type="InterPro" id="IPR036086">
    <property type="entry name" value="ParB/Sulfiredoxin_sf"/>
</dbReference>
<feature type="compositionally biased region" description="Polar residues" evidence="1">
    <location>
        <begin position="363"/>
        <end position="373"/>
    </location>
</feature>
<gene>
    <name evidence="2" type="ORF">I8Y21_004529</name>
</gene>
<dbReference type="InterPro" id="IPR022304">
    <property type="entry name" value="ICE_PFGI_1_ParB"/>
</dbReference>
<accession>A0AAN5LBQ4</accession>
<evidence type="ECO:0000256" key="1">
    <source>
        <dbReference type="SAM" id="MobiDB-lite"/>
    </source>
</evidence>
<reference evidence="2" key="1">
    <citation type="journal article" date="2018" name="Genome Biol.">
        <title>SKESA: strategic k-mer extension for scrupulous assemblies.</title>
        <authorList>
            <person name="Souvorov A."/>
            <person name="Agarwala R."/>
            <person name="Lipman D.J."/>
        </authorList>
    </citation>
    <scope>NUCLEOTIDE SEQUENCE</scope>
    <source>
        <strain evidence="2">R404</strain>
    </source>
</reference>